<dbReference type="RefSeq" id="WP_066480665.1">
    <property type="nucleotide sequence ID" value="NZ_BCNT01000013.1"/>
</dbReference>
<dbReference type="EMBL" id="JBHUMV010000012">
    <property type="protein sequence ID" value="MFD2756577.1"/>
    <property type="molecule type" value="Genomic_DNA"/>
</dbReference>
<name>A0ABW5UW37_9BURK</name>
<accession>A0ABW5UW37</accession>
<dbReference type="Gene3D" id="3.40.50.1110">
    <property type="entry name" value="SGNH hydrolase"/>
    <property type="match status" value="1"/>
</dbReference>
<evidence type="ECO:0000313" key="3">
    <source>
        <dbReference type="EMBL" id="MFD2756577.1"/>
    </source>
</evidence>
<dbReference type="InterPro" id="IPR051532">
    <property type="entry name" value="Ester_Hydrolysis_Enzymes"/>
</dbReference>
<comment type="caution">
    <text evidence="3">The sequence shown here is derived from an EMBL/GenBank/DDBJ whole genome shotgun (WGS) entry which is preliminary data.</text>
</comment>
<evidence type="ECO:0000313" key="4">
    <source>
        <dbReference type="Proteomes" id="UP001597463"/>
    </source>
</evidence>
<dbReference type="PANTHER" id="PTHR30383:SF24">
    <property type="entry name" value="THIOESTERASE 1_PROTEASE 1_LYSOPHOSPHOLIPASE L1"/>
    <property type="match status" value="1"/>
</dbReference>
<keyword evidence="1" id="KW-0732">Signal</keyword>
<dbReference type="InterPro" id="IPR013830">
    <property type="entry name" value="SGNH_hydro"/>
</dbReference>
<feature type="signal peptide" evidence="1">
    <location>
        <begin position="1"/>
        <end position="38"/>
    </location>
</feature>
<dbReference type="CDD" id="cd01822">
    <property type="entry name" value="Lysophospholipase_L1_like"/>
    <property type="match status" value="1"/>
</dbReference>
<evidence type="ECO:0000256" key="1">
    <source>
        <dbReference type="SAM" id="SignalP"/>
    </source>
</evidence>
<gene>
    <name evidence="3" type="ORF">ACFSW6_21100</name>
</gene>
<feature type="domain" description="SGNH hydrolase-type esterase" evidence="2">
    <location>
        <begin position="54"/>
        <end position="215"/>
    </location>
</feature>
<sequence>MKDWTMEFCKSASRSLTQRRHCILLGLALGIAGGSALAAPTHAKPAVPPGPVLVLGDSLSAEYGLARGKGWVSLLQQRLQAEKNPLPVVNASVSGETTAGGRSRLPALLAQHKPSVLVLELGGNDALRGLALQSTQGNLQAMVKMARESGARILLVGMQVPPNYGAAYTQQFADMFTQIAAKEKLPLVPFLLSGIGDARDSDQWFQPDRIHPNAKAQPHMLENVWPQLRPLLK</sequence>
<dbReference type="InterPro" id="IPR036514">
    <property type="entry name" value="SGNH_hydro_sf"/>
</dbReference>
<dbReference type="SUPFAM" id="SSF52266">
    <property type="entry name" value="SGNH hydrolase"/>
    <property type="match status" value="1"/>
</dbReference>
<protein>
    <submittedName>
        <fullName evidence="3">Arylesterase</fullName>
    </submittedName>
</protein>
<evidence type="ECO:0000259" key="2">
    <source>
        <dbReference type="Pfam" id="PF13472"/>
    </source>
</evidence>
<proteinExistence type="predicted"/>
<keyword evidence="4" id="KW-1185">Reference proteome</keyword>
<dbReference type="Pfam" id="PF13472">
    <property type="entry name" value="Lipase_GDSL_2"/>
    <property type="match status" value="1"/>
</dbReference>
<feature type="chain" id="PRO_5045380076" evidence="1">
    <location>
        <begin position="39"/>
        <end position="233"/>
    </location>
</feature>
<organism evidence="3 4">
    <name type="scientific">Comamonas terrae</name>
    <dbReference type="NCBI Taxonomy" id="673548"/>
    <lineage>
        <taxon>Bacteria</taxon>
        <taxon>Pseudomonadati</taxon>
        <taxon>Pseudomonadota</taxon>
        <taxon>Betaproteobacteria</taxon>
        <taxon>Burkholderiales</taxon>
        <taxon>Comamonadaceae</taxon>
        <taxon>Comamonas</taxon>
    </lineage>
</organism>
<reference evidence="4" key="1">
    <citation type="journal article" date="2019" name="Int. J. Syst. Evol. Microbiol.">
        <title>The Global Catalogue of Microorganisms (GCM) 10K type strain sequencing project: providing services to taxonomists for standard genome sequencing and annotation.</title>
        <authorList>
            <consortium name="The Broad Institute Genomics Platform"/>
            <consortium name="The Broad Institute Genome Sequencing Center for Infectious Disease"/>
            <person name="Wu L."/>
            <person name="Ma J."/>
        </authorList>
    </citation>
    <scope>NUCLEOTIDE SEQUENCE [LARGE SCALE GENOMIC DNA]</scope>
    <source>
        <strain evidence="4">TISTR 1906</strain>
    </source>
</reference>
<dbReference type="PANTHER" id="PTHR30383">
    <property type="entry name" value="THIOESTERASE 1/PROTEASE 1/LYSOPHOSPHOLIPASE L1"/>
    <property type="match status" value="1"/>
</dbReference>
<dbReference type="Proteomes" id="UP001597463">
    <property type="component" value="Unassembled WGS sequence"/>
</dbReference>